<dbReference type="EMBL" id="JYDI01006609">
    <property type="protein sequence ID" value="KRY03330.1"/>
    <property type="molecule type" value="Genomic_DNA"/>
</dbReference>
<evidence type="ECO:0000313" key="2">
    <source>
        <dbReference type="Proteomes" id="UP000054653"/>
    </source>
</evidence>
<accession>A0A0V0YSU0</accession>
<protein>
    <submittedName>
        <fullName evidence="1">Uncharacterized protein</fullName>
    </submittedName>
</protein>
<evidence type="ECO:0000313" key="1">
    <source>
        <dbReference type="EMBL" id="KRY03330.1"/>
    </source>
</evidence>
<sequence length="43" mass="5142">MILNGSCNKKLICFIFEFYVNEMLKMKRNINGNNYLMVVILLR</sequence>
<organism evidence="1 2">
    <name type="scientific">Trichinella britovi</name>
    <name type="common">Parasitic roundworm</name>
    <dbReference type="NCBI Taxonomy" id="45882"/>
    <lineage>
        <taxon>Eukaryota</taxon>
        <taxon>Metazoa</taxon>
        <taxon>Ecdysozoa</taxon>
        <taxon>Nematoda</taxon>
        <taxon>Enoplea</taxon>
        <taxon>Dorylaimia</taxon>
        <taxon>Trichinellida</taxon>
        <taxon>Trichinellidae</taxon>
        <taxon>Trichinella</taxon>
    </lineage>
</organism>
<name>A0A0V0YSU0_TRIBR</name>
<reference evidence="1 2" key="1">
    <citation type="submission" date="2015-01" db="EMBL/GenBank/DDBJ databases">
        <title>Evolution of Trichinella species and genotypes.</title>
        <authorList>
            <person name="Korhonen P.K."/>
            <person name="Edoardo P."/>
            <person name="Giuseppe L.R."/>
            <person name="Gasser R.B."/>
        </authorList>
    </citation>
    <scope>NUCLEOTIDE SEQUENCE [LARGE SCALE GENOMIC DNA]</scope>
    <source>
        <strain evidence="1">ISS120</strain>
    </source>
</reference>
<dbReference type="AlphaFoldDB" id="A0A0V0YSU0"/>
<comment type="caution">
    <text evidence="1">The sequence shown here is derived from an EMBL/GenBank/DDBJ whole genome shotgun (WGS) entry which is preliminary data.</text>
</comment>
<dbReference type="Proteomes" id="UP000054653">
    <property type="component" value="Unassembled WGS sequence"/>
</dbReference>
<gene>
    <name evidence="1" type="ORF">T03_8159</name>
</gene>
<keyword evidence="2" id="KW-1185">Reference proteome</keyword>
<proteinExistence type="predicted"/>